<evidence type="ECO:0000313" key="15">
    <source>
        <dbReference type="Proteomes" id="UP000609531"/>
    </source>
</evidence>
<comment type="subcellular location">
    <subcellularLocation>
        <location evidence="12">Cell inner membrane</location>
        <topology evidence="12">Multi-pass membrane protein</topology>
    </subcellularLocation>
    <subcellularLocation>
        <location evidence="1 11">Cell membrane</location>
        <topology evidence="1 11">Multi-pass membrane protein</topology>
    </subcellularLocation>
</comment>
<evidence type="ECO:0000256" key="11">
    <source>
        <dbReference type="RuleBase" id="RU363032"/>
    </source>
</evidence>
<dbReference type="EMBL" id="JAEKJA010000008">
    <property type="protein sequence ID" value="MBJ3776361.1"/>
    <property type="molecule type" value="Genomic_DNA"/>
</dbReference>
<dbReference type="Pfam" id="PF00528">
    <property type="entry name" value="BPD_transp_1"/>
    <property type="match status" value="1"/>
</dbReference>
<keyword evidence="12" id="KW-0997">Cell inner membrane</keyword>
<dbReference type="PANTHER" id="PTHR43744:SF8">
    <property type="entry name" value="SN-GLYCEROL-3-PHOSPHATE TRANSPORT SYSTEM PERMEASE PROTEIN UGPE"/>
    <property type="match status" value="1"/>
</dbReference>
<feature type="transmembrane region" description="Helical" evidence="11">
    <location>
        <begin position="143"/>
        <end position="164"/>
    </location>
</feature>
<evidence type="ECO:0000256" key="2">
    <source>
        <dbReference type="ARBA" id="ARBA00009306"/>
    </source>
</evidence>
<proteinExistence type="inferred from homology"/>
<dbReference type="Gene3D" id="1.10.3720.10">
    <property type="entry name" value="MetI-like"/>
    <property type="match status" value="1"/>
</dbReference>
<dbReference type="CDD" id="cd06261">
    <property type="entry name" value="TM_PBP2"/>
    <property type="match status" value="1"/>
</dbReference>
<dbReference type="AlphaFoldDB" id="A0A934IPM9"/>
<dbReference type="Proteomes" id="UP000609531">
    <property type="component" value="Unassembled WGS sequence"/>
</dbReference>
<dbReference type="InterPro" id="IPR035906">
    <property type="entry name" value="MetI-like_sf"/>
</dbReference>
<evidence type="ECO:0000313" key="14">
    <source>
        <dbReference type="EMBL" id="MBJ3776361.1"/>
    </source>
</evidence>
<evidence type="ECO:0000256" key="7">
    <source>
        <dbReference type="ARBA" id="ARBA00022692"/>
    </source>
</evidence>
<evidence type="ECO:0000256" key="1">
    <source>
        <dbReference type="ARBA" id="ARBA00004651"/>
    </source>
</evidence>
<feature type="transmembrane region" description="Helical" evidence="11">
    <location>
        <begin position="79"/>
        <end position="103"/>
    </location>
</feature>
<feature type="transmembrane region" description="Helical" evidence="11">
    <location>
        <begin position="110"/>
        <end position="131"/>
    </location>
</feature>
<keyword evidence="15" id="KW-1185">Reference proteome</keyword>
<evidence type="ECO:0000256" key="12">
    <source>
        <dbReference type="RuleBase" id="RU363056"/>
    </source>
</evidence>
<evidence type="ECO:0000259" key="13">
    <source>
        <dbReference type="PROSITE" id="PS50928"/>
    </source>
</evidence>
<comment type="caution">
    <text evidence="14">The sequence shown here is derived from an EMBL/GenBank/DDBJ whole genome shotgun (WGS) entry which is preliminary data.</text>
</comment>
<name>A0A934IPM9_9HYPH</name>
<dbReference type="GO" id="GO:0055085">
    <property type="term" value="P:transmembrane transport"/>
    <property type="evidence" value="ECO:0007669"/>
    <property type="project" value="InterPro"/>
</dbReference>
<dbReference type="PROSITE" id="PS50928">
    <property type="entry name" value="ABC_TM1"/>
    <property type="match status" value="1"/>
</dbReference>
<dbReference type="RefSeq" id="WP_198882263.1">
    <property type="nucleotide sequence ID" value="NZ_JAEKJA010000008.1"/>
</dbReference>
<organism evidence="14 15">
    <name type="scientific">Acuticoccus mangrovi</name>
    <dbReference type="NCBI Taxonomy" id="2796142"/>
    <lineage>
        <taxon>Bacteria</taxon>
        <taxon>Pseudomonadati</taxon>
        <taxon>Pseudomonadota</taxon>
        <taxon>Alphaproteobacteria</taxon>
        <taxon>Hyphomicrobiales</taxon>
        <taxon>Amorphaceae</taxon>
        <taxon>Acuticoccus</taxon>
    </lineage>
</organism>
<sequence>MGAIPRFATVLFTIAGICVALLFMLPVIWMLTSSLRPNAEIFAHFSPLTWQSIVPETWTLSNIVGLLGTGFGRSLLNSLIVTVITTTLGLVMAIMAGFAVSVLTFPGRNVLFAFFVVGFSVPFDAVAVPLSAQVREVGLTNSFFGLALAGLGNGFAIYLLRQFFLGIPRSLAEAARLDGASWLRVLWSVYLPLAKGPIIAAGLTLFVFQWQAYLWPLLVATDPKMQVGPVALAGLVSLSGVIDFSQMFAGALFLSIVPAGLMLWLQRYFVSSVSRSGMTG</sequence>
<dbReference type="SUPFAM" id="SSF161098">
    <property type="entry name" value="MetI-like"/>
    <property type="match status" value="1"/>
</dbReference>
<feature type="transmembrane region" description="Helical" evidence="11">
    <location>
        <begin position="7"/>
        <end position="29"/>
    </location>
</feature>
<feature type="transmembrane region" description="Helical" evidence="11">
    <location>
        <begin position="185"/>
        <end position="208"/>
    </location>
</feature>
<keyword evidence="5 11" id="KW-0813">Transport</keyword>
<evidence type="ECO:0000256" key="6">
    <source>
        <dbReference type="ARBA" id="ARBA00022475"/>
    </source>
</evidence>
<feature type="transmembrane region" description="Helical" evidence="11">
    <location>
        <begin position="244"/>
        <end position="265"/>
    </location>
</feature>
<evidence type="ECO:0000256" key="5">
    <source>
        <dbReference type="ARBA" id="ARBA00022448"/>
    </source>
</evidence>
<feature type="domain" description="ABC transmembrane type-1" evidence="13">
    <location>
        <begin position="75"/>
        <end position="265"/>
    </location>
</feature>
<protein>
    <recommendedName>
        <fullName evidence="4 12">sn-glycerol-3-phosphate transport system permease protein UgpE</fullName>
    </recommendedName>
</protein>
<comment type="similarity">
    <text evidence="2 11">Belongs to the binding-protein-dependent transport system permease family.</text>
</comment>
<keyword evidence="6 12" id="KW-1003">Cell membrane</keyword>
<evidence type="ECO:0000256" key="3">
    <source>
        <dbReference type="ARBA" id="ARBA00011557"/>
    </source>
</evidence>
<evidence type="ECO:0000256" key="8">
    <source>
        <dbReference type="ARBA" id="ARBA00022989"/>
    </source>
</evidence>
<dbReference type="InterPro" id="IPR000515">
    <property type="entry name" value="MetI-like"/>
</dbReference>
<reference evidence="14" key="1">
    <citation type="submission" date="2020-12" db="EMBL/GenBank/DDBJ databases">
        <title>Bacterial taxonomy.</title>
        <authorList>
            <person name="Pan X."/>
        </authorList>
    </citation>
    <scope>NUCLEOTIDE SEQUENCE</scope>
    <source>
        <strain evidence="14">B2012</strain>
    </source>
</reference>
<gene>
    <name evidence="12" type="primary">ugpE</name>
    <name evidence="14" type="ORF">JCR33_11710</name>
</gene>
<accession>A0A934IPM9</accession>
<evidence type="ECO:0000256" key="4">
    <source>
        <dbReference type="ARBA" id="ARBA00020515"/>
    </source>
</evidence>
<evidence type="ECO:0000256" key="9">
    <source>
        <dbReference type="ARBA" id="ARBA00023136"/>
    </source>
</evidence>
<dbReference type="GO" id="GO:0005886">
    <property type="term" value="C:plasma membrane"/>
    <property type="evidence" value="ECO:0007669"/>
    <property type="project" value="UniProtKB-SubCell"/>
</dbReference>
<keyword evidence="9 11" id="KW-0472">Membrane</keyword>
<comment type="subunit">
    <text evidence="3 12">The complex is composed of two ATP-binding proteins (UgpC), two transmembrane proteins (UgpA and UgpE) and a solute-binding protein (UgpB).</text>
</comment>
<comment type="function">
    <text evidence="10 12">Part of the ABC transporter complex UgpBAEC involved in sn-glycerol-3-phosphate (G3P) import. Probably responsible for the translocation of the substrate across the membrane.</text>
</comment>
<evidence type="ECO:0000256" key="10">
    <source>
        <dbReference type="ARBA" id="ARBA00037054"/>
    </source>
</evidence>
<dbReference type="PANTHER" id="PTHR43744">
    <property type="entry name" value="ABC TRANSPORTER PERMEASE PROTEIN MG189-RELATED-RELATED"/>
    <property type="match status" value="1"/>
</dbReference>
<keyword evidence="7 11" id="KW-0812">Transmembrane</keyword>
<keyword evidence="8 11" id="KW-1133">Transmembrane helix</keyword>